<dbReference type="PANTHER" id="PTHR33908">
    <property type="entry name" value="MANNOSYLTRANSFERASE YKCB-RELATED"/>
    <property type="match status" value="1"/>
</dbReference>
<reference evidence="10 11" key="1">
    <citation type="submission" date="2016-05" db="EMBL/GenBank/DDBJ databases">
        <authorList>
            <person name="Lavstsen T."/>
            <person name="Jespersen J.S."/>
        </authorList>
    </citation>
    <scope>NUCLEOTIDE SEQUENCE [LARGE SCALE GENOMIC DNA]</scope>
    <source>
        <strain evidence="10 11">B7-9</strain>
    </source>
</reference>
<name>A0A2H3KPG8_9CHLR</name>
<keyword evidence="4" id="KW-0808">Transferase</keyword>
<evidence type="ECO:0000256" key="7">
    <source>
        <dbReference type="ARBA" id="ARBA00023136"/>
    </source>
</evidence>
<feature type="transmembrane region" description="Helical" evidence="8">
    <location>
        <begin position="205"/>
        <end position="227"/>
    </location>
</feature>
<evidence type="ECO:0000256" key="5">
    <source>
        <dbReference type="ARBA" id="ARBA00022692"/>
    </source>
</evidence>
<dbReference type="GO" id="GO:0016763">
    <property type="term" value="F:pentosyltransferase activity"/>
    <property type="evidence" value="ECO:0007669"/>
    <property type="project" value="TreeGrafter"/>
</dbReference>
<dbReference type="InterPro" id="IPR038731">
    <property type="entry name" value="RgtA/B/C-like"/>
</dbReference>
<feature type="domain" description="Glycosyltransferase RgtA/B/C/D-like" evidence="9">
    <location>
        <begin position="62"/>
        <end position="225"/>
    </location>
</feature>
<dbReference type="InterPro" id="IPR050297">
    <property type="entry name" value="LipidA_mod_glycosyltrf_83"/>
</dbReference>
<keyword evidence="5 8" id="KW-0812">Transmembrane</keyword>
<dbReference type="SUPFAM" id="SSF48452">
    <property type="entry name" value="TPR-like"/>
    <property type="match status" value="1"/>
</dbReference>
<dbReference type="Pfam" id="PF13231">
    <property type="entry name" value="PMT_2"/>
    <property type="match status" value="1"/>
</dbReference>
<feature type="transmembrane region" description="Helical" evidence="8">
    <location>
        <begin position="83"/>
        <end position="103"/>
    </location>
</feature>
<evidence type="ECO:0000256" key="8">
    <source>
        <dbReference type="SAM" id="Phobius"/>
    </source>
</evidence>
<dbReference type="GO" id="GO:0009103">
    <property type="term" value="P:lipopolysaccharide biosynthetic process"/>
    <property type="evidence" value="ECO:0007669"/>
    <property type="project" value="UniProtKB-ARBA"/>
</dbReference>
<feature type="transmembrane region" description="Helical" evidence="8">
    <location>
        <begin position="164"/>
        <end position="193"/>
    </location>
</feature>
<evidence type="ECO:0000313" key="11">
    <source>
        <dbReference type="Proteomes" id="UP000220922"/>
    </source>
</evidence>
<dbReference type="Proteomes" id="UP000220922">
    <property type="component" value="Unassembled WGS sequence"/>
</dbReference>
<keyword evidence="7 8" id="KW-0472">Membrane</keyword>
<keyword evidence="3" id="KW-0328">Glycosyltransferase</keyword>
<dbReference type="GO" id="GO:0005886">
    <property type="term" value="C:plasma membrane"/>
    <property type="evidence" value="ECO:0007669"/>
    <property type="project" value="UniProtKB-SubCell"/>
</dbReference>
<dbReference type="EMBL" id="LYXE01000058">
    <property type="protein sequence ID" value="PDW00132.1"/>
    <property type="molecule type" value="Genomic_DNA"/>
</dbReference>
<evidence type="ECO:0000256" key="4">
    <source>
        <dbReference type="ARBA" id="ARBA00022679"/>
    </source>
</evidence>
<gene>
    <name evidence="10" type="ORF">A9Q02_22030</name>
</gene>
<evidence type="ECO:0000256" key="6">
    <source>
        <dbReference type="ARBA" id="ARBA00022989"/>
    </source>
</evidence>
<sequence>MQALRHHAPLALILLVALIWRLILWAQPLHLPANDEVEYLTVVRDLLGGRGWVFYESWPWLRAPLYPLFLAGSLWLADGDVHLAALPNLGLSVAVVWLIYLLARELAPEGSRRPALLAAAIAALLQTYATFASLYMSETLFTFFFTGSWLALARWRRKGGLWRVGLAGALLGLACLTRSAGLAFVPVAMAWIVGLDLWRRRRLRVAAVAPALMMAVVTVLVIAPWTIRNCFAYGECVLIETGSARDLWVYYEPRETIPEIHAQLKAIPSPAERADFATQRGLERLREDPMIFLRKIPTEWIRLWSIKPIEDRFLLPDYNSDPPPLIFLASLLLDDLLYFVIMCAAPFGIALALTRREGLALPMLFWLLIFLAATMVTHAEWRYRHFLFMVLIPLAALALDGFWRGERLRLPTLTVVALPLSLMVLAFLAYYPWAWAAQGTQRSVYRQTGDWHAAAGRDEAAAAMYLAALRASPTPDGWLVLGDLHRRKGDLAATERYYQLARENRPGYVGASVVMGDFLREQGRVDEARVAFQGQFLEEQRALDWGFQMLEPTPLPTLDVGSGLDLGYVDGVYPAEMQQGRQTRWTNGWARLRLDPLDAEAGLVRLTLRAAAPHPDGLPVPLTICAQRQCETVTLAPAWRTFHLLLPASNEPLQLRSPTFYAPDRRDLGVLLDHAAVRGLALP</sequence>
<keyword evidence="11" id="KW-1185">Reference proteome</keyword>
<dbReference type="Gene3D" id="1.25.40.10">
    <property type="entry name" value="Tetratricopeptide repeat domain"/>
    <property type="match status" value="1"/>
</dbReference>
<proteinExistence type="predicted"/>
<feature type="transmembrane region" description="Helical" evidence="8">
    <location>
        <begin position="325"/>
        <end position="352"/>
    </location>
</feature>
<comment type="subcellular location">
    <subcellularLocation>
        <location evidence="1">Cell membrane</location>
        <topology evidence="1">Multi-pass membrane protein</topology>
    </subcellularLocation>
</comment>
<dbReference type="RefSeq" id="WP_097651254.1">
    <property type="nucleotide sequence ID" value="NZ_LYXE01000058.1"/>
</dbReference>
<feature type="transmembrane region" description="Helical" evidence="8">
    <location>
        <begin position="359"/>
        <end position="379"/>
    </location>
</feature>
<keyword evidence="2" id="KW-1003">Cell membrane</keyword>
<dbReference type="InterPro" id="IPR011990">
    <property type="entry name" value="TPR-like_helical_dom_sf"/>
</dbReference>
<evidence type="ECO:0000256" key="1">
    <source>
        <dbReference type="ARBA" id="ARBA00004651"/>
    </source>
</evidence>
<feature type="transmembrane region" description="Helical" evidence="8">
    <location>
        <begin position="115"/>
        <end position="136"/>
    </location>
</feature>
<feature type="transmembrane region" description="Helical" evidence="8">
    <location>
        <begin position="410"/>
        <end position="433"/>
    </location>
</feature>
<accession>A0A2H3KPG8</accession>
<evidence type="ECO:0000256" key="3">
    <source>
        <dbReference type="ARBA" id="ARBA00022676"/>
    </source>
</evidence>
<comment type="caution">
    <text evidence="10">The sequence shown here is derived from an EMBL/GenBank/DDBJ whole genome shotgun (WGS) entry which is preliminary data.</text>
</comment>
<keyword evidence="6 8" id="KW-1133">Transmembrane helix</keyword>
<evidence type="ECO:0000259" key="9">
    <source>
        <dbReference type="Pfam" id="PF13231"/>
    </source>
</evidence>
<feature type="transmembrane region" description="Helical" evidence="8">
    <location>
        <begin position="385"/>
        <end position="403"/>
    </location>
</feature>
<dbReference type="PANTHER" id="PTHR33908:SF11">
    <property type="entry name" value="MEMBRANE PROTEIN"/>
    <property type="match status" value="1"/>
</dbReference>
<dbReference type="AlphaFoldDB" id="A0A2H3KPG8"/>
<protein>
    <recommendedName>
        <fullName evidence="9">Glycosyltransferase RgtA/B/C/D-like domain-containing protein</fullName>
    </recommendedName>
</protein>
<evidence type="ECO:0000256" key="2">
    <source>
        <dbReference type="ARBA" id="ARBA00022475"/>
    </source>
</evidence>
<dbReference type="OrthoDB" id="139538at2"/>
<organism evidence="10 11">
    <name type="scientific">Candidatus Chloroploca asiatica</name>
    <dbReference type="NCBI Taxonomy" id="1506545"/>
    <lineage>
        <taxon>Bacteria</taxon>
        <taxon>Bacillati</taxon>
        <taxon>Chloroflexota</taxon>
        <taxon>Chloroflexia</taxon>
        <taxon>Chloroflexales</taxon>
        <taxon>Chloroflexineae</taxon>
        <taxon>Oscillochloridaceae</taxon>
        <taxon>Candidatus Chloroploca</taxon>
    </lineage>
</organism>
<evidence type="ECO:0000313" key="10">
    <source>
        <dbReference type="EMBL" id="PDW00132.1"/>
    </source>
</evidence>